<dbReference type="EMBL" id="RBNJ01000334">
    <property type="protein sequence ID" value="RUS34779.1"/>
    <property type="molecule type" value="Genomic_DNA"/>
</dbReference>
<organism evidence="2 3">
    <name type="scientific">Jimgerdemannia flammicorona</name>
    <dbReference type="NCBI Taxonomy" id="994334"/>
    <lineage>
        <taxon>Eukaryota</taxon>
        <taxon>Fungi</taxon>
        <taxon>Fungi incertae sedis</taxon>
        <taxon>Mucoromycota</taxon>
        <taxon>Mucoromycotina</taxon>
        <taxon>Endogonomycetes</taxon>
        <taxon>Endogonales</taxon>
        <taxon>Endogonaceae</taxon>
        <taxon>Jimgerdemannia</taxon>
    </lineage>
</organism>
<evidence type="ECO:0000256" key="1">
    <source>
        <dbReference type="SAM" id="SignalP"/>
    </source>
</evidence>
<proteinExistence type="predicted"/>
<reference evidence="2 3" key="1">
    <citation type="journal article" date="2018" name="New Phytol.">
        <title>Phylogenomics of Endogonaceae and evolution of mycorrhizas within Mucoromycota.</title>
        <authorList>
            <person name="Chang Y."/>
            <person name="Desiro A."/>
            <person name="Na H."/>
            <person name="Sandor L."/>
            <person name="Lipzen A."/>
            <person name="Clum A."/>
            <person name="Barry K."/>
            <person name="Grigoriev I.V."/>
            <person name="Martin F.M."/>
            <person name="Stajich J.E."/>
            <person name="Smith M.E."/>
            <person name="Bonito G."/>
            <person name="Spatafora J.W."/>
        </authorList>
    </citation>
    <scope>NUCLEOTIDE SEQUENCE [LARGE SCALE GENOMIC DNA]</scope>
    <source>
        <strain evidence="2 3">AD002</strain>
    </source>
</reference>
<dbReference type="Proteomes" id="UP000274822">
    <property type="component" value="Unassembled WGS sequence"/>
</dbReference>
<feature type="chain" id="PRO_5019324421" evidence="1">
    <location>
        <begin position="25"/>
        <end position="81"/>
    </location>
</feature>
<feature type="signal peptide" evidence="1">
    <location>
        <begin position="1"/>
        <end position="24"/>
    </location>
</feature>
<accession>A0A433QY88</accession>
<evidence type="ECO:0000313" key="2">
    <source>
        <dbReference type="EMBL" id="RUS34779.1"/>
    </source>
</evidence>
<sequence length="81" mass="8867">MRTANFIFALSLLFLILSVPNVNGECSRYWSGTAPFCAGSCPEGYTEITRSSCGDGACCWTGYKVLCEKCIDLSNAQFVFM</sequence>
<evidence type="ECO:0000313" key="3">
    <source>
        <dbReference type="Proteomes" id="UP000274822"/>
    </source>
</evidence>
<protein>
    <submittedName>
        <fullName evidence="2">Uncharacterized protein</fullName>
    </submittedName>
</protein>
<dbReference type="AlphaFoldDB" id="A0A433QY88"/>
<keyword evidence="3" id="KW-1185">Reference proteome</keyword>
<comment type="caution">
    <text evidence="2">The sequence shown here is derived from an EMBL/GenBank/DDBJ whole genome shotgun (WGS) entry which is preliminary data.</text>
</comment>
<gene>
    <name evidence="2" type="ORF">BC938DRAFT_478572</name>
</gene>
<name>A0A433QY88_9FUNG</name>
<keyword evidence="1" id="KW-0732">Signal</keyword>